<keyword evidence="4" id="KW-1185">Reference proteome</keyword>
<accession>A0A7J5TTP8</accession>
<dbReference type="SUPFAM" id="SSF52266">
    <property type="entry name" value="SGNH hydrolase"/>
    <property type="match status" value="1"/>
</dbReference>
<dbReference type="PANTHER" id="PTHR34407">
    <property type="entry name" value="EXPRESSED PROTEIN"/>
    <property type="match status" value="1"/>
</dbReference>
<dbReference type="PANTHER" id="PTHR34407:SF1">
    <property type="entry name" value="SGNH HYDROLASE-TYPE ESTERASE DOMAIN-CONTAINING PROTEIN"/>
    <property type="match status" value="1"/>
</dbReference>
<sequence length="411" mass="45374">MRQLTFLFLVLLSFSASAQDSIRSATEANYRGGLPYFFASIKTGQPVRVAYLGGSITRADGGWRDQTFRWLGQQYPTARFEPIMAAIGGTGSDFGAYRVGSHVLAFKPDLVFVEFAVNDQGRPSRAVKASMEGIVRQIRQANPQTDICFVYTFSKPQLENYSRGQFPVSASAMEAVADHYNLPSVAMCLPAVRQVLDGQMIMQGKPKDYPDKPVFSEDGVHPLNETGQRVYAETVQKHLLALAGVGKPARRRLPKPLVADNLEKATLILADAVDRKGNWQAVDSVTRGKAYAQFLPRVYATTDTAATVRFQANGTSFGIVDVVGPGAGQIVVKIDNDPPRYLDRFDAYCTYYRMFYSLISGLKPGLHQVEIRVSPTRLDKAAILKKRNQTITNPALYEAHAFYLGGILVQQ</sequence>
<keyword evidence="1" id="KW-0732">Signal</keyword>
<feature type="chain" id="PRO_5029613695" evidence="1">
    <location>
        <begin position="19"/>
        <end position="411"/>
    </location>
</feature>
<proteinExistence type="predicted"/>
<dbReference type="InterPro" id="IPR013830">
    <property type="entry name" value="SGNH_hydro"/>
</dbReference>
<dbReference type="EMBL" id="WELI01000011">
    <property type="protein sequence ID" value="KAB7727256.1"/>
    <property type="molecule type" value="Genomic_DNA"/>
</dbReference>
<evidence type="ECO:0000259" key="2">
    <source>
        <dbReference type="Pfam" id="PF13472"/>
    </source>
</evidence>
<keyword evidence="3" id="KW-0378">Hydrolase</keyword>
<dbReference type="InterPro" id="IPR036514">
    <property type="entry name" value="SGNH_hydro_sf"/>
</dbReference>
<reference evidence="3 4" key="1">
    <citation type="submission" date="2019-10" db="EMBL/GenBank/DDBJ databases">
        <title>Rudanella paleaurantiibacter sp. nov., isolated from sludge.</title>
        <authorList>
            <person name="Xu S.Q."/>
        </authorList>
    </citation>
    <scope>NUCLEOTIDE SEQUENCE [LARGE SCALE GENOMIC DNA]</scope>
    <source>
        <strain evidence="3 4">HX-22-17</strain>
    </source>
</reference>
<feature type="signal peptide" evidence="1">
    <location>
        <begin position="1"/>
        <end position="18"/>
    </location>
</feature>
<gene>
    <name evidence="3" type="ORF">F5984_21745</name>
</gene>
<evidence type="ECO:0000313" key="4">
    <source>
        <dbReference type="Proteomes" id="UP000488299"/>
    </source>
</evidence>
<dbReference type="CDD" id="cd00229">
    <property type="entry name" value="SGNH_hydrolase"/>
    <property type="match status" value="1"/>
</dbReference>
<dbReference type="Pfam" id="PF13472">
    <property type="entry name" value="Lipase_GDSL_2"/>
    <property type="match status" value="1"/>
</dbReference>
<evidence type="ECO:0000256" key="1">
    <source>
        <dbReference type="SAM" id="SignalP"/>
    </source>
</evidence>
<comment type="caution">
    <text evidence="3">The sequence shown here is derived from an EMBL/GenBank/DDBJ whole genome shotgun (WGS) entry which is preliminary data.</text>
</comment>
<dbReference type="Gene3D" id="3.40.50.1110">
    <property type="entry name" value="SGNH hydrolase"/>
    <property type="match status" value="1"/>
</dbReference>
<dbReference type="Proteomes" id="UP000488299">
    <property type="component" value="Unassembled WGS sequence"/>
</dbReference>
<name>A0A7J5TTP8_9BACT</name>
<dbReference type="GO" id="GO:0016788">
    <property type="term" value="F:hydrolase activity, acting on ester bonds"/>
    <property type="evidence" value="ECO:0007669"/>
    <property type="project" value="UniProtKB-ARBA"/>
</dbReference>
<protein>
    <submittedName>
        <fullName evidence="3">SGNH/GDSL hydrolase family protein</fullName>
    </submittedName>
</protein>
<evidence type="ECO:0000313" key="3">
    <source>
        <dbReference type="EMBL" id="KAB7727256.1"/>
    </source>
</evidence>
<dbReference type="Gene3D" id="2.60.120.260">
    <property type="entry name" value="Galactose-binding domain-like"/>
    <property type="match status" value="1"/>
</dbReference>
<dbReference type="RefSeq" id="WP_152126335.1">
    <property type="nucleotide sequence ID" value="NZ_WELI01000011.1"/>
</dbReference>
<organism evidence="3 4">
    <name type="scientific">Rudanella paleaurantiibacter</name>
    <dbReference type="NCBI Taxonomy" id="2614655"/>
    <lineage>
        <taxon>Bacteria</taxon>
        <taxon>Pseudomonadati</taxon>
        <taxon>Bacteroidota</taxon>
        <taxon>Cytophagia</taxon>
        <taxon>Cytophagales</taxon>
        <taxon>Cytophagaceae</taxon>
        <taxon>Rudanella</taxon>
    </lineage>
</organism>
<feature type="domain" description="SGNH hydrolase-type esterase" evidence="2">
    <location>
        <begin position="52"/>
        <end position="222"/>
    </location>
</feature>
<dbReference type="AlphaFoldDB" id="A0A7J5TTP8"/>